<keyword evidence="3" id="KW-1185">Reference proteome</keyword>
<evidence type="ECO:0000313" key="2">
    <source>
        <dbReference type="EMBL" id="MCU4974781.1"/>
    </source>
</evidence>
<dbReference type="Pfam" id="PF24333">
    <property type="entry name" value="DUF7501"/>
    <property type="match status" value="1"/>
</dbReference>
<name>A0AAP2Z2F5_9EURY</name>
<evidence type="ECO:0000313" key="4">
    <source>
        <dbReference type="Proteomes" id="UP001321018"/>
    </source>
</evidence>
<evidence type="ECO:0000313" key="3">
    <source>
        <dbReference type="Proteomes" id="UP001320972"/>
    </source>
</evidence>
<dbReference type="GeneID" id="79280039"/>
<dbReference type="Proteomes" id="UP001321018">
    <property type="component" value="Unassembled WGS sequence"/>
</dbReference>
<dbReference type="RefSeq" id="WP_276254470.1">
    <property type="nucleotide sequence ID" value="NZ_JAOPKA010000011.1"/>
</dbReference>
<dbReference type="Proteomes" id="UP001320972">
    <property type="component" value="Unassembled WGS sequence"/>
</dbReference>
<dbReference type="AlphaFoldDB" id="A0AAP2Z2F5"/>
<evidence type="ECO:0000313" key="1">
    <source>
        <dbReference type="EMBL" id="MCU4742889.1"/>
    </source>
</evidence>
<sequence length="60" mass="6339">MSATTTTNWTNTGTCPFCGDQLADPGAGFVDHIGENPDCQSSFDVWRENIAGDVAGEWSG</sequence>
<dbReference type="EMBL" id="JAOPKB010000013">
    <property type="protein sequence ID" value="MCU4974781.1"/>
    <property type="molecule type" value="Genomic_DNA"/>
</dbReference>
<organism evidence="1 4">
    <name type="scientific">Natronoglomus mannanivorans</name>
    <dbReference type="NCBI Taxonomy" id="2979990"/>
    <lineage>
        <taxon>Archaea</taxon>
        <taxon>Methanobacteriati</taxon>
        <taxon>Methanobacteriota</taxon>
        <taxon>Stenosarchaea group</taxon>
        <taxon>Halobacteria</taxon>
        <taxon>Halobacteriales</taxon>
        <taxon>Natrialbaceae</taxon>
        <taxon>Natronoglomus</taxon>
    </lineage>
</organism>
<comment type="caution">
    <text evidence="1">The sequence shown here is derived from an EMBL/GenBank/DDBJ whole genome shotgun (WGS) entry which is preliminary data.</text>
</comment>
<dbReference type="EMBL" id="JAOPKA010000011">
    <property type="protein sequence ID" value="MCU4742889.1"/>
    <property type="molecule type" value="Genomic_DNA"/>
</dbReference>
<accession>A0AAP2Z2F5</accession>
<protein>
    <submittedName>
        <fullName evidence="1">Uncharacterized protein</fullName>
    </submittedName>
</protein>
<proteinExistence type="predicted"/>
<gene>
    <name evidence="2" type="ORF">OB955_18840</name>
    <name evidence="1" type="ORF">OB960_15995</name>
</gene>
<dbReference type="InterPro" id="IPR055924">
    <property type="entry name" value="DUF7501"/>
</dbReference>
<reference evidence="1 3" key="1">
    <citation type="submission" date="2022-09" db="EMBL/GenBank/DDBJ databases">
        <title>Enrichment on poylsaccharides allowed isolation of novel metabolic and taxonomic groups of Haloarchaea.</title>
        <authorList>
            <person name="Sorokin D.Y."/>
            <person name="Elcheninov A.G."/>
            <person name="Khizhniak T.V."/>
            <person name="Kolganova T.V."/>
            <person name="Kublanov I.V."/>
        </authorList>
    </citation>
    <scope>NUCLEOTIDE SEQUENCE</scope>
    <source>
        <strain evidence="2 3">AArc-m2/3/4</strain>
        <strain evidence="1">AArc-xg1-1</strain>
    </source>
</reference>